<dbReference type="EMBL" id="SSTE01005687">
    <property type="protein sequence ID" value="KAA0060220.1"/>
    <property type="molecule type" value="Genomic_DNA"/>
</dbReference>
<accession>A0A5A7UYN8</accession>
<evidence type="ECO:0000313" key="3">
    <source>
        <dbReference type="Proteomes" id="UP000321393"/>
    </source>
</evidence>
<evidence type="ECO:0000313" key="2">
    <source>
        <dbReference type="EMBL" id="TYK21528.1"/>
    </source>
</evidence>
<dbReference type="Proteomes" id="UP000321947">
    <property type="component" value="Unassembled WGS sequence"/>
</dbReference>
<evidence type="ECO:0000313" key="1">
    <source>
        <dbReference type="EMBL" id="KAA0060220.1"/>
    </source>
</evidence>
<gene>
    <name evidence="2" type="ORF">E5676_scaffold275G00060</name>
    <name evidence="1" type="ORF">E6C27_scaffold386G00440</name>
</gene>
<proteinExistence type="predicted"/>
<protein>
    <submittedName>
        <fullName evidence="1">Receptor-like protein 12</fullName>
    </submittedName>
</protein>
<name>A0A5A7UYN8_CUCMM</name>
<reference evidence="3 4" key="1">
    <citation type="submission" date="2019-08" db="EMBL/GenBank/DDBJ databases">
        <title>Draft genome sequences of two oriental melons (Cucumis melo L. var makuwa).</title>
        <authorList>
            <person name="Kwon S.-Y."/>
        </authorList>
    </citation>
    <scope>NUCLEOTIDE SEQUENCE [LARGE SCALE GENOMIC DNA]</scope>
    <source>
        <strain evidence="4">cv. Chang Bougi</strain>
        <strain evidence="3">cv. SW 3</strain>
        <tissue evidence="1">Leaf</tissue>
    </source>
</reference>
<comment type="caution">
    <text evidence="1">The sequence shown here is derived from an EMBL/GenBank/DDBJ whole genome shotgun (WGS) entry which is preliminary data.</text>
</comment>
<evidence type="ECO:0000313" key="4">
    <source>
        <dbReference type="Proteomes" id="UP000321947"/>
    </source>
</evidence>
<keyword evidence="1" id="KW-0675">Receptor</keyword>
<dbReference type="AlphaFoldDB" id="A0A5A7UYN8"/>
<organism evidence="1 3">
    <name type="scientific">Cucumis melo var. makuwa</name>
    <name type="common">Oriental melon</name>
    <dbReference type="NCBI Taxonomy" id="1194695"/>
    <lineage>
        <taxon>Eukaryota</taxon>
        <taxon>Viridiplantae</taxon>
        <taxon>Streptophyta</taxon>
        <taxon>Embryophyta</taxon>
        <taxon>Tracheophyta</taxon>
        <taxon>Spermatophyta</taxon>
        <taxon>Magnoliopsida</taxon>
        <taxon>eudicotyledons</taxon>
        <taxon>Gunneridae</taxon>
        <taxon>Pentapetalae</taxon>
        <taxon>rosids</taxon>
        <taxon>fabids</taxon>
        <taxon>Cucurbitales</taxon>
        <taxon>Cucurbitaceae</taxon>
        <taxon>Benincaseae</taxon>
        <taxon>Cucumis</taxon>
    </lineage>
</organism>
<sequence length="66" mass="7529">MDCFREGNSTTCPPILDGTSYACGKTKMTTFLKSLNNKSWELIVVERTHPFVTSEDRKFTLKPKVE</sequence>
<dbReference type="EMBL" id="SSTD01005565">
    <property type="protein sequence ID" value="TYK21528.1"/>
    <property type="molecule type" value="Genomic_DNA"/>
</dbReference>
<dbReference type="Proteomes" id="UP000321393">
    <property type="component" value="Unassembled WGS sequence"/>
</dbReference>